<dbReference type="InterPro" id="IPR010982">
    <property type="entry name" value="Lambda_DNA-bd_dom_sf"/>
</dbReference>
<dbReference type="Gene3D" id="1.10.260.40">
    <property type="entry name" value="lambda repressor-like DNA-binding domains"/>
    <property type="match status" value="1"/>
</dbReference>
<reference evidence="2" key="1">
    <citation type="submission" date="2010-05" db="EMBL/GenBank/DDBJ databases">
        <title>The draft genome of Desulfonatronospira thiodismutans ASO3-1.</title>
        <authorList>
            <consortium name="US DOE Joint Genome Institute (JGI-PGF)"/>
            <person name="Lucas S."/>
            <person name="Copeland A."/>
            <person name="Lapidus A."/>
            <person name="Cheng J.-F."/>
            <person name="Bruce D."/>
            <person name="Goodwin L."/>
            <person name="Pitluck S."/>
            <person name="Chertkov O."/>
            <person name="Brettin T."/>
            <person name="Detter J.C."/>
            <person name="Han C."/>
            <person name="Land M.L."/>
            <person name="Hauser L."/>
            <person name="Kyrpides N."/>
            <person name="Mikhailova N."/>
            <person name="Muyzer G."/>
            <person name="Woyke T."/>
        </authorList>
    </citation>
    <scope>NUCLEOTIDE SEQUENCE [LARGE SCALE GENOMIC DNA]</scope>
    <source>
        <strain evidence="2">ASO3-1</strain>
    </source>
</reference>
<feature type="domain" description="HTH cro/C1-type" evidence="1">
    <location>
        <begin position="15"/>
        <end position="66"/>
    </location>
</feature>
<gene>
    <name evidence="2" type="ORF">Dthio_PD1588</name>
</gene>
<dbReference type="RefSeq" id="WP_008869565.1">
    <property type="nucleotide sequence ID" value="NZ_ACJN02000002.1"/>
</dbReference>
<comment type="caution">
    <text evidence="2">The sequence shown here is derived from an EMBL/GenBank/DDBJ whole genome shotgun (WGS) entry which is preliminary data.</text>
</comment>
<dbReference type="GO" id="GO:0003677">
    <property type="term" value="F:DNA binding"/>
    <property type="evidence" value="ECO:0007669"/>
    <property type="project" value="InterPro"/>
</dbReference>
<evidence type="ECO:0000313" key="3">
    <source>
        <dbReference type="Proteomes" id="UP000005496"/>
    </source>
</evidence>
<dbReference type="CDD" id="cd00093">
    <property type="entry name" value="HTH_XRE"/>
    <property type="match status" value="1"/>
</dbReference>
<name>D6SNB1_9BACT</name>
<dbReference type="SMART" id="SM00530">
    <property type="entry name" value="HTH_XRE"/>
    <property type="match status" value="1"/>
</dbReference>
<evidence type="ECO:0000313" key="2">
    <source>
        <dbReference type="EMBL" id="EFI34237.1"/>
    </source>
</evidence>
<proteinExistence type="predicted"/>
<dbReference type="NCBIfam" id="TIGR03070">
    <property type="entry name" value="couple_hipB"/>
    <property type="match status" value="1"/>
</dbReference>
<dbReference type="EMBL" id="ACJN02000002">
    <property type="protein sequence ID" value="EFI34237.1"/>
    <property type="molecule type" value="Genomic_DNA"/>
</dbReference>
<dbReference type="InterPro" id="IPR017507">
    <property type="entry name" value="Tscrpt_reg_HipB-like"/>
</dbReference>
<sequence>MTQPVEDTRKIGRIISEKRKADGLTQARLAALSGVGVRFVGELERGKPTARLDKLFKVLDGLGLYLAVKKRGE</sequence>
<dbReference type="SUPFAM" id="SSF47413">
    <property type="entry name" value="lambda repressor-like DNA-binding domains"/>
    <property type="match status" value="1"/>
</dbReference>
<accession>D6SNB1</accession>
<dbReference type="Proteomes" id="UP000005496">
    <property type="component" value="Unassembled WGS sequence"/>
</dbReference>
<evidence type="ECO:0000259" key="1">
    <source>
        <dbReference type="PROSITE" id="PS50943"/>
    </source>
</evidence>
<dbReference type="OrthoDB" id="5422754at2"/>
<dbReference type="Pfam" id="PF01381">
    <property type="entry name" value="HTH_3"/>
    <property type="match status" value="1"/>
</dbReference>
<dbReference type="InterPro" id="IPR001387">
    <property type="entry name" value="Cro/C1-type_HTH"/>
</dbReference>
<organism evidence="2 3">
    <name type="scientific">Desulfonatronospira thiodismutans ASO3-1</name>
    <dbReference type="NCBI Taxonomy" id="555779"/>
    <lineage>
        <taxon>Bacteria</taxon>
        <taxon>Pseudomonadati</taxon>
        <taxon>Thermodesulfobacteriota</taxon>
        <taxon>Desulfovibrionia</taxon>
        <taxon>Desulfovibrionales</taxon>
        <taxon>Desulfonatronovibrionaceae</taxon>
        <taxon>Desulfonatronospira</taxon>
    </lineage>
</organism>
<dbReference type="AlphaFoldDB" id="D6SNB1"/>
<dbReference type="eggNOG" id="COG1396">
    <property type="taxonomic scope" value="Bacteria"/>
</dbReference>
<dbReference type="PROSITE" id="PS50943">
    <property type="entry name" value="HTH_CROC1"/>
    <property type="match status" value="1"/>
</dbReference>
<protein>
    <submittedName>
        <fullName evidence="2">Transcriptional regulator, XRE family</fullName>
    </submittedName>
</protein>
<keyword evidence="3" id="KW-1185">Reference proteome</keyword>